<dbReference type="EMBL" id="JAWQEG010006587">
    <property type="protein sequence ID" value="KAK3854413.1"/>
    <property type="molecule type" value="Genomic_DNA"/>
</dbReference>
<evidence type="ECO:0000313" key="1">
    <source>
        <dbReference type="EMBL" id="KAK3854413.1"/>
    </source>
</evidence>
<dbReference type="AlphaFoldDB" id="A0AAE1EJT4"/>
<evidence type="ECO:0000313" key="2">
    <source>
        <dbReference type="Proteomes" id="UP001286313"/>
    </source>
</evidence>
<reference evidence="1" key="1">
    <citation type="submission" date="2023-10" db="EMBL/GenBank/DDBJ databases">
        <title>Genome assemblies of two species of porcelain crab, Petrolisthes cinctipes and Petrolisthes manimaculis (Anomura: Porcellanidae).</title>
        <authorList>
            <person name="Angst P."/>
        </authorList>
    </citation>
    <scope>NUCLEOTIDE SEQUENCE</scope>
    <source>
        <strain evidence="1">PB745_01</strain>
        <tissue evidence="1">Gill</tissue>
    </source>
</reference>
<sequence length="78" mass="9395">MPLLINKHFPNLRRTIMKMLRRLKQKKFIHPAQVSPFPRSLLWSYEEAQNAYNERVERYRAEGGTVLTLPFCYVEWSV</sequence>
<comment type="caution">
    <text evidence="1">The sequence shown here is derived from an EMBL/GenBank/DDBJ whole genome shotgun (WGS) entry which is preliminary data.</text>
</comment>
<proteinExistence type="predicted"/>
<accession>A0AAE1EJT4</accession>
<name>A0AAE1EJT4_PETCI</name>
<organism evidence="1 2">
    <name type="scientific">Petrolisthes cinctipes</name>
    <name type="common">Flat porcelain crab</name>
    <dbReference type="NCBI Taxonomy" id="88211"/>
    <lineage>
        <taxon>Eukaryota</taxon>
        <taxon>Metazoa</taxon>
        <taxon>Ecdysozoa</taxon>
        <taxon>Arthropoda</taxon>
        <taxon>Crustacea</taxon>
        <taxon>Multicrustacea</taxon>
        <taxon>Malacostraca</taxon>
        <taxon>Eumalacostraca</taxon>
        <taxon>Eucarida</taxon>
        <taxon>Decapoda</taxon>
        <taxon>Pleocyemata</taxon>
        <taxon>Anomura</taxon>
        <taxon>Galatheoidea</taxon>
        <taxon>Porcellanidae</taxon>
        <taxon>Petrolisthes</taxon>
    </lineage>
</organism>
<protein>
    <submittedName>
        <fullName evidence="1">Uncharacterized protein</fullName>
    </submittedName>
</protein>
<dbReference type="Proteomes" id="UP001286313">
    <property type="component" value="Unassembled WGS sequence"/>
</dbReference>
<gene>
    <name evidence="1" type="ORF">Pcinc_039108</name>
</gene>
<keyword evidence="2" id="KW-1185">Reference proteome</keyword>